<dbReference type="Pfam" id="PF00975">
    <property type="entry name" value="Thioesterase"/>
    <property type="match status" value="1"/>
</dbReference>
<feature type="domain" description="Thioesterase" evidence="2">
    <location>
        <begin position="18"/>
        <end position="239"/>
    </location>
</feature>
<dbReference type="InterPro" id="IPR012223">
    <property type="entry name" value="TEII"/>
</dbReference>
<dbReference type="Proteomes" id="UP000621455">
    <property type="component" value="Unassembled WGS sequence"/>
</dbReference>
<accession>A0ABX0NIJ1</accession>
<proteinExistence type="inferred from homology"/>
<keyword evidence="3" id="KW-0378">Hydrolase</keyword>
<organism evidence="3 4">
    <name type="scientific">Massilia frigida</name>
    <dbReference type="NCBI Taxonomy" id="2609281"/>
    <lineage>
        <taxon>Bacteria</taxon>
        <taxon>Pseudomonadati</taxon>
        <taxon>Pseudomonadota</taxon>
        <taxon>Betaproteobacteria</taxon>
        <taxon>Burkholderiales</taxon>
        <taxon>Oxalobacteraceae</taxon>
        <taxon>Telluria group</taxon>
        <taxon>Massilia</taxon>
    </lineage>
</organism>
<comment type="similarity">
    <text evidence="1">Belongs to the thioesterase family.</text>
</comment>
<dbReference type="RefSeq" id="WP_167092761.1">
    <property type="nucleotide sequence ID" value="NZ_WHJG01000047.1"/>
</dbReference>
<name>A0ABX0NIJ1_9BURK</name>
<dbReference type="InterPro" id="IPR001031">
    <property type="entry name" value="Thioesterase"/>
</dbReference>
<dbReference type="GO" id="GO:0016787">
    <property type="term" value="F:hydrolase activity"/>
    <property type="evidence" value="ECO:0007669"/>
    <property type="project" value="UniProtKB-KW"/>
</dbReference>
<evidence type="ECO:0000313" key="4">
    <source>
        <dbReference type="Proteomes" id="UP000621455"/>
    </source>
</evidence>
<dbReference type="PANTHER" id="PTHR11487">
    <property type="entry name" value="THIOESTERASE"/>
    <property type="match status" value="1"/>
</dbReference>
<comment type="caution">
    <text evidence="3">The sequence shown here is derived from an EMBL/GenBank/DDBJ whole genome shotgun (WGS) entry which is preliminary data.</text>
</comment>
<sequence length="249" mass="27412">MNGTPWLLRHAGNGRRFRLFCFSYAGGSAAPFLAWQASLPPSIEVCAVQLPGHGARFGEAPFHSLAQLVDALAPVIAREAGLPFAFFGHSLGGLLAFELARHCQRQRLAMPEHLFVSASSAPRQRRTKRHLHGLDDEALIAALGDYNGTPPAILADRELMALLLPAIRADFAMVETYAYRDDAPLDIPITVLAGTNDSHVAAQHLPCWQKETSDVCQLRWFEGDHFFIHNRQQEVIDCILDGLAERQAA</sequence>
<evidence type="ECO:0000313" key="3">
    <source>
        <dbReference type="EMBL" id="NHZ83272.1"/>
    </source>
</evidence>
<dbReference type="SUPFAM" id="SSF53474">
    <property type="entry name" value="alpha/beta-Hydrolases"/>
    <property type="match status" value="1"/>
</dbReference>
<gene>
    <name evidence="3" type="ORF">F2P44_28955</name>
</gene>
<reference evidence="3 4" key="1">
    <citation type="submission" date="2019-10" db="EMBL/GenBank/DDBJ databases">
        <title>Taxonomy of Antarctic Massilia spp.: description of Massilia rubra sp. nov., Massilia aquatica sp. nov., Massilia mucilaginosa sp. nov., Massilia frigida sp. nov. isolated from streams, lakes and regoliths.</title>
        <authorList>
            <person name="Holochova P."/>
            <person name="Sedlacek I."/>
            <person name="Kralova S."/>
            <person name="Maslanova I."/>
            <person name="Busse H.-J."/>
            <person name="Stankova E."/>
            <person name="Vrbovska V."/>
            <person name="Kovarovic V."/>
            <person name="Bartak M."/>
            <person name="Svec P."/>
            <person name="Pantucek R."/>
        </authorList>
    </citation>
    <scope>NUCLEOTIDE SEQUENCE [LARGE SCALE GENOMIC DNA]</scope>
    <source>
        <strain evidence="3 4">CCM 8695</strain>
    </source>
</reference>
<dbReference type="EMBL" id="WHJG01000047">
    <property type="protein sequence ID" value="NHZ83272.1"/>
    <property type="molecule type" value="Genomic_DNA"/>
</dbReference>
<keyword evidence="4" id="KW-1185">Reference proteome</keyword>
<evidence type="ECO:0000256" key="1">
    <source>
        <dbReference type="ARBA" id="ARBA00007169"/>
    </source>
</evidence>
<dbReference type="Gene3D" id="3.40.50.1820">
    <property type="entry name" value="alpha/beta hydrolase"/>
    <property type="match status" value="1"/>
</dbReference>
<dbReference type="InterPro" id="IPR029058">
    <property type="entry name" value="AB_hydrolase_fold"/>
</dbReference>
<protein>
    <submittedName>
        <fullName evidence="3">Alpha/beta fold hydrolase</fullName>
    </submittedName>
</protein>
<evidence type="ECO:0000259" key="2">
    <source>
        <dbReference type="Pfam" id="PF00975"/>
    </source>
</evidence>
<dbReference type="PANTHER" id="PTHR11487:SF0">
    <property type="entry name" value="S-ACYL FATTY ACID SYNTHASE THIOESTERASE, MEDIUM CHAIN"/>
    <property type="match status" value="1"/>
</dbReference>